<dbReference type="Gene3D" id="3.40.50.300">
    <property type="entry name" value="P-loop containing nucleotide triphosphate hydrolases"/>
    <property type="match status" value="1"/>
</dbReference>
<accession>A0AAN8JIX8</accession>
<evidence type="ECO:0000256" key="1">
    <source>
        <dbReference type="ARBA" id="ARBA00022737"/>
    </source>
</evidence>
<gene>
    <name evidence="4" type="ORF">SNE40_014818</name>
</gene>
<sequence>MTTGKEFELRKAVSPYVCSSPQDFEAERQFLSQVIFPKVNNFCSQRGAHFSPFDILWSEKDNYFKNGQLLHFLLDFAKKCSPYLICLLGDRYGPYRPENAAPLPRNITSIPNEPLADPLDENFRVAAMTGHSWILEPSHQTASILELEIIQAAFLGETEHCTFYFRQSEHLAEKLNVVESSEHERCKCDYLPENEHAELKVKDLKQRIINKGLPVKYFKTINELGDLVLKDWKTIIDMIYPPLYNDGDFLETEEYREWVYQQCYGLNRLENYVGSDMAEDIMNQLTDFALTTEIVASADVDSNKLSRFQLSALSNYLLKRNQTVAQYDSLLVMSGDKGIGKSSLIAKWLQEFRQAHPEMMIISHFVGCSQNSTDIAVILRRCVADIKKTLKEKSKHESFAELDQTKTFQELSEAFLAAVSSLPCLLVIDGLDELSGSLGQTPQEVKDFNWLPFPLPPQCKLIMTTSRSDLTCHSLSKRADVKIVHVKKLFESQQKQLILMENMKHNYEKLSKHNLKQVLDIKLTDKPLFLRLLASEMSCFNVFTDLSEYLDDHYELCSVREFWIKSYKRWVDVYNWRLETVFDGDSCTEEERETMGWVPDVLRLIVLSRNGLTQREILSLLYQLGYKGRRTVSMLDWLALRECLGSSLCEINGLLKFSHQHLIEVAEYKLFRSVKQAASEIRPTEDTNQKRILHQHLAMYFIEQPFSHRQLEELPWQLMMAGNFDSLIQILTHDRYLLSLLDEYMKNPSDRLNLMYYWKVLVKGGYSPVYIYTQYLASLGLTTLDIDHQSNTNNISFDEDNADIKEINTYISNKIKTSLGDRELSVIEENENEEIKSQTGKTLSSCSGRITNDSYVADDEEEDDKNDDDEDESKVSRTQTKLTLCQLVSLSWHISQLLLELGYQNTTLKILVALADYLHKNYPFGLFEQLIYTRSLECVGNLYLVNGDNTESYIYYKKALRAVLELSDGDDERLYESEIQMLKGNMLNQLGKMKMKEGNFYEADGLFKEALDCFQDFHGDKSMAANIEYNLGILRLEEGDYINGETCLQESLAIRERQGGKSNILVADNLIALARLFSTPLNIKGYDRIRAESYYRKALSIREKCLGSEGLLVAEVLFELGRLIGEDPSYLAKVEAVSLLSRSLDIKTKYLGGDHVETKTIQNVLTSIEVAIKLGKYQFGSAKPVDKRSREFPYSNLSFREKDLNKVQTLEKDRQNQLSLTRSYSCDSLYRDPSRASVYSYMSASEKILLENDRPSLVKRDINTQGKSCPSQTMYSNYMTPVTGLQTLARREINADMCLQDMKVKQKKDSPPPIILEEVIDNYASDVYSNPPSSPQLSPTSSSHAPVSKIKIMKLKGRPNSAPLSIFQRYNSSNDKRLLNSRTGLKNNRRVSSALNPATTSCHRPNSGISSHSSYCHIPGPQSIQLSETQTVLGPHSSLKSLLGPPPAPREVTKRVHHKSAWYHIPGRYSTSREGLSKRPQERPGSAFCIGYKNQDQIYTIDNLRNHQKSNSMHEMFYDVNEYGEIVPLPHTVSFTDALNIGKMNICR</sequence>
<feature type="region of interest" description="Disordered" evidence="2">
    <location>
        <begin position="831"/>
        <end position="875"/>
    </location>
</feature>
<dbReference type="Gene3D" id="1.25.40.10">
    <property type="entry name" value="Tetratricopeptide repeat domain"/>
    <property type="match status" value="2"/>
</dbReference>
<dbReference type="GO" id="GO:0080008">
    <property type="term" value="C:Cul4-RING E3 ubiquitin ligase complex"/>
    <property type="evidence" value="ECO:0007669"/>
    <property type="project" value="TreeGrafter"/>
</dbReference>
<feature type="domain" description="NACHT" evidence="3">
    <location>
        <begin position="330"/>
        <end position="499"/>
    </location>
</feature>
<protein>
    <recommendedName>
        <fullName evidence="3">NACHT domain-containing protein</fullName>
    </recommendedName>
</protein>
<evidence type="ECO:0000256" key="2">
    <source>
        <dbReference type="SAM" id="MobiDB-lite"/>
    </source>
</evidence>
<dbReference type="InterPro" id="IPR007111">
    <property type="entry name" value="NACHT_NTPase"/>
</dbReference>
<dbReference type="Pfam" id="PF05729">
    <property type="entry name" value="NACHT"/>
    <property type="match status" value="1"/>
</dbReference>
<keyword evidence="5" id="KW-1185">Reference proteome</keyword>
<dbReference type="InterPro" id="IPR027417">
    <property type="entry name" value="P-loop_NTPase"/>
</dbReference>
<dbReference type="SUPFAM" id="SSF48452">
    <property type="entry name" value="TPR-like"/>
    <property type="match status" value="1"/>
</dbReference>
<feature type="compositionally biased region" description="Acidic residues" evidence="2">
    <location>
        <begin position="856"/>
        <end position="872"/>
    </location>
</feature>
<comment type="caution">
    <text evidence="4">The sequence shown here is derived from an EMBL/GenBank/DDBJ whole genome shotgun (WGS) entry which is preliminary data.</text>
</comment>
<evidence type="ECO:0000259" key="3">
    <source>
        <dbReference type="Pfam" id="PF05729"/>
    </source>
</evidence>
<dbReference type="InterPro" id="IPR051191">
    <property type="entry name" value="DCAF12"/>
</dbReference>
<dbReference type="InterPro" id="IPR011990">
    <property type="entry name" value="TPR-like_helical_dom_sf"/>
</dbReference>
<dbReference type="SMART" id="SM00028">
    <property type="entry name" value="TPR"/>
    <property type="match status" value="3"/>
</dbReference>
<dbReference type="SUPFAM" id="SSF52540">
    <property type="entry name" value="P-loop containing nucleoside triphosphate hydrolases"/>
    <property type="match status" value="1"/>
</dbReference>
<dbReference type="PANTHER" id="PTHR19860">
    <property type="entry name" value="DDB1- AND CUL4-ASSOCIATED FACTOR 12-RELATED"/>
    <property type="match status" value="1"/>
</dbReference>
<dbReference type="PANTHER" id="PTHR19860:SF18">
    <property type="entry name" value="DUF4062 DOMAIN-CONTAINING PROTEIN"/>
    <property type="match status" value="1"/>
</dbReference>
<name>A0AAN8JIX8_PATCE</name>
<dbReference type="InterPro" id="IPR019734">
    <property type="entry name" value="TPR_rpt"/>
</dbReference>
<organism evidence="4 5">
    <name type="scientific">Patella caerulea</name>
    <name type="common">Rayed Mediterranean limpet</name>
    <dbReference type="NCBI Taxonomy" id="87958"/>
    <lineage>
        <taxon>Eukaryota</taxon>
        <taxon>Metazoa</taxon>
        <taxon>Spiralia</taxon>
        <taxon>Lophotrochozoa</taxon>
        <taxon>Mollusca</taxon>
        <taxon>Gastropoda</taxon>
        <taxon>Patellogastropoda</taxon>
        <taxon>Patelloidea</taxon>
        <taxon>Patellidae</taxon>
        <taxon>Patella</taxon>
    </lineage>
</organism>
<keyword evidence="1" id="KW-0677">Repeat</keyword>
<evidence type="ECO:0000313" key="5">
    <source>
        <dbReference type="Proteomes" id="UP001347796"/>
    </source>
</evidence>
<feature type="compositionally biased region" description="Polar residues" evidence="2">
    <location>
        <begin position="837"/>
        <end position="854"/>
    </location>
</feature>
<evidence type="ECO:0000313" key="4">
    <source>
        <dbReference type="EMBL" id="KAK6176556.1"/>
    </source>
</evidence>
<dbReference type="Proteomes" id="UP001347796">
    <property type="component" value="Unassembled WGS sequence"/>
</dbReference>
<reference evidence="4 5" key="1">
    <citation type="submission" date="2024-01" db="EMBL/GenBank/DDBJ databases">
        <title>The genome of the rayed Mediterranean limpet Patella caerulea (Linnaeus, 1758).</title>
        <authorList>
            <person name="Anh-Thu Weber A."/>
            <person name="Halstead-Nussloch G."/>
        </authorList>
    </citation>
    <scope>NUCLEOTIDE SEQUENCE [LARGE SCALE GENOMIC DNA]</scope>
    <source>
        <strain evidence="4">AATW-2023a</strain>
        <tissue evidence="4">Whole specimen</tissue>
    </source>
</reference>
<proteinExistence type="predicted"/>
<dbReference type="EMBL" id="JAZGQO010000010">
    <property type="protein sequence ID" value="KAK6176556.1"/>
    <property type="molecule type" value="Genomic_DNA"/>
</dbReference>